<feature type="compositionally biased region" description="Basic and acidic residues" evidence="3">
    <location>
        <begin position="1191"/>
        <end position="1202"/>
    </location>
</feature>
<feature type="chain" id="PRO_5007281172" description="Galactose oxidase" evidence="4">
    <location>
        <begin position="20"/>
        <end position="1202"/>
    </location>
</feature>
<feature type="region of interest" description="Disordered" evidence="3">
    <location>
        <begin position="988"/>
        <end position="1007"/>
    </location>
</feature>
<reference evidence="5" key="1">
    <citation type="submission" date="2014-06" db="EMBL/GenBank/DDBJ databases">
        <authorList>
            <person name="Ju J."/>
            <person name="Zhang J."/>
        </authorList>
    </citation>
    <scope>NUCLEOTIDE SEQUENCE</scope>
    <source>
        <strain evidence="5">SscI8</strain>
    </source>
</reference>
<evidence type="ECO:0000256" key="2">
    <source>
        <dbReference type="ARBA" id="ARBA00022737"/>
    </source>
</evidence>
<evidence type="ECO:0000256" key="4">
    <source>
        <dbReference type="SAM" id="SignalP"/>
    </source>
</evidence>
<sequence>MRKTTLLALVLPLINIVSAQTTAVSITARWGQASALVGSLFVVQGGKTQGNTGGGYTYNSAPSDAQMYSLDLSTSFPLSSPPWQSVSLRDGTTAAPPVSFHTISPLNATSLLLFGGDASPLVPVQTGNDSAYILHLGGPATNRTVAYQPVPATWNQPMRRMAHTSESNAQGSVWIVGGQKADGSGIILDQQWNADTTASSPSFQLLASSPPGSLVGATSTLLSDGTLLLLGGLDASGQLQSMQSLYAYSTRSRKWSQTATQSPGNTSLSARQSAFPAPRRDHIAVSLPNQRVFIQGGASADLSTVYSDAWILDWSVNPPVWTMLNSTGGPGARFGHSAVAYGRNVLISFGWAGGNAAPTALSLFDATTLTASASSKGSWQGGGWSATTYTPDPQASSSPAAAPNPGSSSSTSSSSSSSSGNGSSSSSGGNTSSSSSNSNSGSDSGSNGTNTQPGTFPTGNDSHGNDGSASTDSDSDGGSSGGAKAGAALGAIIGAGLVIGAGYAVYRRRSLNNYRRYGDGSVNLLGFGGRHTGGFADDDHLMEKGYMQSDYDRPYHRADGGAGLTGGFAYGRKRGRNEGLPWAAANVGHAMEGSGPHFRERIAILAGRGKRDTHLGPRFDMLADEGDGNSLFRPHGVNGSGHTYDHELEEAESPVWHDRHLREHSYAHVGDEDLSSGDLGRLQHEGEDETNEQSMYSPFEDRPEDTQAGRTMFAAAAVAATGARGYGKLADREMEASSYDDDRRSYDGRSDFDTHEDPSSGPSIQSHSTASKSDVPSSSKSYDVLSSGGIVSYSDASSHGRHSGNSMMKRSPTWWDRFMGNSSMERSASGRFLAGPNANLPIRDPAPPPVSGLEAITESPRSREVSEARPEDPFADPSAKSKTYANTGRLDEMGRRIGPDGDADAAEAYTAHAQGHSLSSIGSARTGASSHFESRLRGMDVIQRVRTGSSRRTQSTRAGSSMSDTDSEPALSRGPTLLRPRNVPSCEALREENDSEAQSTPGSVVWRPEDFHAVAAGKELDDLVEEENGDESFSLANHPRRQSNVSETPSVTPLTTKRARLNPVMISSLFPSPNPHRPNQPHQLTAKINASVSVKEKVKAFESATTASVVESSSSSAAAVWSASLTSVKSGRAVVAGGGAAREGGEKLSGGGRGAISREGSQGQQGGKRVKYSTTHGLAPKPQLFVANPDAGRRNTSDDSKD</sequence>
<dbReference type="Pfam" id="PF24681">
    <property type="entry name" value="Kelch_KLHDC2_KLHL20_DRC7"/>
    <property type="match status" value="1"/>
</dbReference>
<dbReference type="PANTHER" id="PTHR46093">
    <property type="entry name" value="ACYL-COA-BINDING DOMAIN-CONTAINING PROTEIN 5"/>
    <property type="match status" value="1"/>
</dbReference>
<dbReference type="PANTHER" id="PTHR46093:SF18">
    <property type="entry name" value="FIBRONECTIN TYPE-III DOMAIN-CONTAINING PROTEIN"/>
    <property type="match status" value="1"/>
</dbReference>
<feature type="compositionally biased region" description="Polar residues" evidence="3">
    <location>
        <begin position="916"/>
        <end position="931"/>
    </location>
</feature>
<keyword evidence="4" id="KW-0732">Signal</keyword>
<feature type="compositionally biased region" description="Low complexity" evidence="3">
    <location>
        <begin position="396"/>
        <end position="450"/>
    </location>
</feature>
<evidence type="ECO:0000256" key="1">
    <source>
        <dbReference type="ARBA" id="ARBA00022441"/>
    </source>
</evidence>
<dbReference type="AlphaFoldDB" id="A0A127Z7M4"/>
<feature type="region of interest" description="Disordered" evidence="3">
    <location>
        <begin position="374"/>
        <end position="483"/>
    </location>
</feature>
<evidence type="ECO:0000256" key="3">
    <source>
        <dbReference type="SAM" id="MobiDB-lite"/>
    </source>
</evidence>
<proteinExistence type="predicted"/>
<feature type="region of interest" description="Disordered" evidence="3">
    <location>
        <begin position="827"/>
        <end position="982"/>
    </location>
</feature>
<feature type="region of interest" description="Disordered" evidence="3">
    <location>
        <begin position="669"/>
        <end position="706"/>
    </location>
</feature>
<gene>
    <name evidence="5" type="ORF">SPSC_00724</name>
</gene>
<feature type="compositionally biased region" description="Low complexity" evidence="3">
    <location>
        <begin position="768"/>
        <end position="781"/>
    </location>
</feature>
<feature type="signal peptide" evidence="4">
    <location>
        <begin position="1"/>
        <end position="19"/>
    </location>
</feature>
<dbReference type="EMBL" id="LK056654">
    <property type="protein sequence ID" value="CDU22094.1"/>
    <property type="molecule type" value="Genomic_DNA"/>
</dbReference>
<feature type="compositionally biased region" description="Basic and acidic residues" evidence="3">
    <location>
        <begin position="889"/>
        <end position="899"/>
    </location>
</feature>
<feature type="compositionally biased region" description="Polar residues" evidence="3">
    <location>
        <begin position="451"/>
        <end position="462"/>
    </location>
</feature>
<feature type="compositionally biased region" description="Gly residues" evidence="3">
    <location>
        <begin position="1137"/>
        <end position="1154"/>
    </location>
</feature>
<accession>A0A127Z7M4</accession>
<feature type="compositionally biased region" description="Low complexity" evidence="3">
    <location>
        <begin position="944"/>
        <end position="961"/>
    </location>
</feature>
<keyword evidence="1" id="KW-0880">Kelch repeat</keyword>
<organism evidence="5">
    <name type="scientific">Sporisorium scitamineum</name>
    <dbReference type="NCBI Taxonomy" id="49012"/>
    <lineage>
        <taxon>Eukaryota</taxon>
        <taxon>Fungi</taxon>
        <taxon>Dikarya</taxon>
        <taxon>Basidiomycota</taxon>
        <taxon>Ustilaginomycotina</taxon>
        <taxon>Ustilaginomycetes</taxon>
        <taxon>Ustilaginales</taxon>
        <taxon>Ustilaginaceae</taxon>
        <taxon>Sporisorium</taxon>
    </lineage>
</organism>
<feature type="compositionally biased region" description="Basic and acidic residues" evidence="3">
    <location>
        <begin position="860"/>
        <end position="872"/>
    </location>
</feature>
<evidence type="ECO:0008006" key="6">
    <source>
        <dbReference type="Google" id="ProtNLM"/>
    </source>
</evidence>
<dbReference type="SUPFAM" id="SSF117281">
    <property type="entry name" value="Kelch motif"/>
    <property type="match status" value="2"/>
</dbReference>
<feature type="compositionally biased region" description="Polar residues" evidence="3">
    <location>
        <begin position="1042"/>
        <end position="1053"/>
    </location>
</feature>
<name>A0A127Z7M4_9BASI</name>
<dbReference type="Gene3D" id="2.120.10.80">
    <property type="entry name" value="Kelch-type beta propeller"/>
    <property type="match status" value="2"/>
</dbReference>
<feature type="region of interest" description="Disordered" evidence="3">
    <location>
        <begin position="732"/>
        <end position="784"/>
    </location>
</feature>
<protein>
    <recommendedName>
        <fullName evidence="6">Galactose oxidase</fullName>
    </recommendedName>
</protein>
<feature type="region of interest" description="Disordered" evidence="3">
    <location>
        <begin position="1137"/>
        <end position="1202"/>
    </location>
</feature>
<dbReference type="InterPro" id="IPR015915">
    <property type="entry name" value="Kelch-typ_b-propeller"/>
</dbReference>
<feature type="compositionally biased region" description="Basic and acidic residues" evidence="3">
    <location>
        <begin position="732"/>
        <end position="758"/>
    </location>
</feature>
<feature type="region of interest" description="Disordered" evidence="3">
    <location>
        <begin position="1025"/>
        <end position="1053"/>
    </location>
</feature>
<evidence type="ECO:0000313" key="5">
    <source>
        <dbReference type="EMBL" id="CDU22094.1"/>
    </source>
</evidence>
<dbReference type="OrthoDB" id="432528at2759"/>
<keyword evidence="2" id="KW-0677">Repeat</keyword>